<dbReference type="EMBL" id="JAIPUX010005289">
    <property type="protein sequence ID" value="KAH0618391.1"/>
    <property type="molecule type" value="Genomic_DNA"/>
</dbReference>
<evidence type="ECO:0000313" key="4">
    <source>
        <dbReference type="Proteomes" id="UP000826234"/>
    </source>
</evidence>
<feature type="region of interest" description="Disordered" evidence="1">
    <location>
        <begin position="359"/>
        <end position="392"/>
    </location>
</feature>
<dbReference type="PANTHER" id="PTHR45828:SF43">
    <property type="entry name" value="REELIN DOMAIN-CONTAINING PROTEIN"/>
    <property type="match status" value="1"/>
</dbReference>
<gene>
    <name evidence="3" type="ORF">JD844_017533</name>
</gene>
<protein>
    <recommendedName>
        <fullName evidence="2">Reelin domain-containing protein</fullName>
    </recommendedName>
</protein>
<evidence type="ECO:0000259" key="2">
    <source>
        <dbReference type="PROSITE" id="PS51019"/>
    </source>
</evidence>
<sequence length="459" mass="49859">MGTVKMEKYSFFAVIFCAVFMHMVLGYPYNDVSIACDSMLPDHGRGPQRSTPPYVISVSFDRYDPGNEIQVILESTSPYGFTAFMAQAREIDGNTPVGMFRIVDSNTQGLRCSNVANSAVSHRNPSVKHRITTNWIAPEGTRKIRIMATFVQDDDIYWTGVHSKTLSPRGFDIANNTETFNDTMATNSSDIANVTSMISEITTGIETPDEEQEETDFSTLFAEAEAESENPVNAKKTDDSKSENDIRKSRRKSVVTFDIKCGESMQGSSQSSGRQSEGKVGSVYSQYGCGDAGTDISDQSSYGQSVSTKAGSKVKNERIGKEVEWNDSKYGWKRFEWKGEEGERKLKKKIANSKYSGVIYSKGSKPQSGSSESVRITVQSGQGSPACDKSSSSYNIQACNQLGQSSVSQSSSSFGAQSGKFSSSSSSVYGQGQPSGSHGSSTYGIQGTTYDSNPCNQVS</sequence>
<accession>A0ABQ7SM06</accession>
<name>A0ABQ7SM06_PHRPL</name>
<evidence type="ECO:0000256" key="1">
    <source>
        <dbReference type="SAM" id="MobiDB-lite"/>
    </source>
</evidence>
<dbReference type="Gene3D" id="2.60.40.4060">
    <property type="entry name" value="Reeler domain"/>
    <property type="match status" value="1"/>
</dbReference>
<dbReference type="InterPro" id="IPR051237">
    <property type="entry name" value="Ferric-chelate_Red/DefProt"/>
</dbReference>
<feature type="compositionally biased region" description="Basic and acidic residues" evidence="1">
    <location>
        <begin position="235"/>
        <end position="247"/>
    </location>
</feature>
<dbReference type="CDD" id="cd08544">
    <property type="entry name" value="Reeler"/>
    <property type="match status" value="1"/>
</dbReference>
<feature type="region of interest" description="Disordered" evidence="1">
    <location>
        <begin position="223"/>
        <end position="280"/>
    </location>
</feature>
<feature type="region of interest" description="Disordered" evidence="1">
    <location>
        <begin position="296"/>
        <end position="318"/>
    </location>
</feature>
<dbReference type="Pfam" id="PF02014">
    <property type="entry name" value="Reeler"/>
    <property type="match status" value="1"/>
</dbReference>
<dbReference type="Proteomes" id="UP000826234">
    <property type="component" value="Unassembled WGS sequence"/>
</dbReference>
<proteinExistence type="predicted"/>
<dbReference type="InterPro" id="IPR042307">
    <property type="entry name" value="Reeler_sf"/>
</dbReference>
<evidence type="ECO:0000313" key="3">
    <source>
        <dbReference type="EMBL" id="KAH0618391.1"/>
    </source>
</evidence>
<feature type="compositionally biased region" description="Polar residues" evidence="1">
    <location>
        <begin position="296"/>
        <end position="310"/>
    </location>
</feature>
<comment type="caution">
    <text evidence="3">The sequence shown here is derived from an EMBL/GenBank/DDBJ whole genome shotgun (WGS) entry which is preliminary data.</text>
</comment>
<dbReference type="PANTHER" id="PTHR45828">
    <property type="entry name" value="CYTOCHROME B561/FERRIC REDUCTASE TRANSMEMBRANE"/>
    <property type="match status" value="1"/>
</dbReference>
<feature type="domain" description="Reelin" evidence="2">
    <location>
        <begin position="17"/>
        <end position="183"/>
    </location>
</feature>
<dbReference type="PROSITE" id="PS51019">
    <property type="entry name" value="REELIN"/>
    <property type="match status" value="1"/>
</dbReference>
<feature type="compositionally biased region" description="Low complexity" evidence="1">
    <location>
        <begin position="262"/>
        <end position="275"/>
    </location>
</feature>
<feature type="region of interest" description="Disordered" evidence="1">
    <location>
        <begin position="406"/>
        <end position="459"/>
    </location>
</feature>
<reference evidence="3 4" key="1">
    <citation type="journal article" date="2022" name="Gigascience">
        <title>A chromosome-level genome assembly and annotation of the desert horned lizard, Phrynosoma platyrhinos, provides insight into chromosomal rearrangements among reptiles.</title>
        <authorList>
            <person name="Koochekian N."/>
            <person name="Ascanio A."/>
            <person name="Farleigh K."/>
            <person name="Card D.C."/>
            <person name="Schield D.R."/>
            <person name="Castoe T.A."/>
            <person name="Jezkova T."/>
        </authorList>
    </citation>
    <scope>NUCLEOTIDE SEQUENCE [LARGE SCALE GENOMIC DNA]</scope>
    <source>
        <strain evidence="3">NK-2021</strain>
    </source>
</reference>
<feature type="compositionally biased region" description="Polar residues" evidence="1">
    <location>
        <begin position="442"/>
        <end position="459"/>
    </location>
</feature>
<keyword evidence="4" id="KW-1185">Reference proteome</keyword>
<dbReference type="InterPro" id="IPR002861">
    <property type="entry name" value="Reeler_dom"/>
</dbReference>
<feature type="compositionally biased region" description="Polar residues" evidence="1">
    <location>
        <begin position="364"/>
        <end position="392"/>
    </location>
</feature>
<feature type="non-terminal residue" evidence="3">
    <location>
        <position position="459"/>
    </location>
</feature>
<organism evidence="3 4">
    <name type="scientific">Phrynosoma platyrhinos</name>
    <name type="common">Desert horned lizard</name>
    <dbReference type="NCBI Taxonomy" id="52577"/>
    <lineage>
        <taxon>Eukaryota</taxon>
        <taxon>Metazoa</taxon>
        <taxon>Chordata</taxon>
        <taxon>Craniata</taxon>
        <taxon>Vertebrata</taxon>
        <taxon>Euteleostomi</taxon>
        <taxon>Lepidosauria</taxon>
        <taxon>Squamata</taxon>
        <taxon>Bifurcata</taxon>
        <taxon>Unidentata</taxon>
        <taxon>Episquamata</taxon>
        <taxon>Toxicofera</taxon>
        <taxon>Iguania</taxon>
        <taxon>Phrynosomatidae</taxon>
        <taxon>Phrynosomatinae</taxon>
        <taxon>Phrynosoma</taxon>
    </lineage>
</organism>
<feature type="compositionally biased region" description="Low complexity" evidence="1">
    <location>
        <begin position="406"/>
        <end position="441"/>
    </location>
</feature>